<evidence type="ECO:0000259" key="1">
    <source>
        <dbReference type="Pfam" id="PF07883"/>
    </source>
</evidence>
<sequence>MTGYPTNIVAHFAEEILMGRPQAVPTQQVINERVIVTEWRFAPGAETGWHVHGHDYVVVPQTDGQLLLETAQGNRESQLHAGHSYAGLKGVEHNVVNATDHEVVFIEVEIR</sequence>
<evidence type="ECO:0000313" key="2">
    <source>
        <dbReference type="EMBL" id="GGC66382.1"/>
    </source>
</evidence>
<dbReference type="CDD" id="cd06982">
    <property type="entry name" value="cupin_BauB-like"/>
    <property type="match status" value="1"/>
</dbReference>
<dbReference type="Proteomes" id="UP000602004">
    <property type="component" value="Unassembled WGS sequence"/>
</dbReference>
<dbReference type="Pfam" id="PF07883">
    <property type="entry name" value="Cupin_2"/>
    <property type="match status" value="1"/>
</dbReference>
<protein>
    <submittedName>
        <fullName evidence="2">Beta-alanine degradation protein BauB</fullName>
    </submittedName>
</protein>
<dbReference type="EMBL" id="BMHL01000016">
    <property type="protein sequence ID" value="GGC66382.1"/>
    <property type="molecule type" value="Genomic_DNA"/>
</dbReference>
<dbReference type="InterPro" id="IPR014710">
    <property type="entry name" value="RmlC-like_jellyroll"/>
</dbReference>
<feature type="domain" description="Cupin type-2" evidence="1">
    <location>
        <begin position="38"/>
        <end position="108"/>
    </location>
</feature>
<reference evidence="3" key="1">
    <citation type="journal article" date="2019" name="Int. J. Syst. Evol. Microbiol.">
        <title>The Global Catalogue of Microorganisms (GCM) 10K type strain sequencing project: providing services to taxonomists for standard genome sequencing and annotation.</title>
        <authorList>
            <consortium name="The Broad Institute Genomics Platform"/>
            <consortium name="The Broad Institute Genome Sequencing Center for Infectious Disease"/>
            <person name="Wu L."/>
            <person name="Ma J."/>
        </authorList>
    </citation>
    <scope>NUCLEOTIDE SEQUENCE [LARGE SCALE GENOMIC DNA]</scope>
    <source>
        <strain evidence="3">CGMCC 1.15103</strain>
    </source>
</reference>
<comment type="caution">
    <text evidence="2">The sequence shown here is derived from an EMBL/GenBank/DDBJ whole genome shotgun (WGS) entry which is preliminary data.</text>
</comment>
<dbReference type="Gene3D" id="2.60.120.10">
    <property type="entry name" value="Jelly Rolls"/>
    <property type="match status" value="1"/>
</dbReference>
<dbReference type="SUPFAM" id="SSF51182">
    <property type="entry name" value="RmlC-like cupins"/>
    <property type="match status" value="1"/>
</dbReference>
<organism evidence="2 3">
    <name type="scientific">Paraburkholderia caffeinilytica</name>
    <dbReference type="NCBI Taxonomy" id="1761016"/>
    <lineage>
        <taxon>Bacteria</taxon>
        <taxon>Pseudomonadati</taxon>
        <taxon>Pseudomonadota</taxon>
        <taxon>Betaproteobacteria</taxon>
        <taxon>Burkholderiales</taxon>
        <taxon>Burkholderiaceae</taxon>
        <taxon>Paraburkholderia</taxon>
    </lineage>
</organism>
<proteinExistence type="predicted"/>
<accession>A0ABQ1NF87</accession>
<keyword evidence="3" id="KW-1185">Reference proteome</keyword>
<dbReference type="InterPro" id="IPR013096">
    <property type="entry name" value="Cupin_2"/>
</dbReference>
<dbReference type="InterPro" id="IPR011051">
    <property type="entry name" value="RmlC_Cupin_sf"/>
</dbReference>
<name>A0ABQ1NF87_9BURK</name>
<gene>
    <name evidence="2" type="primary">bauB</name>
    <name evidence="2" type="ORF">GCM10011400_62990</name>
</gene>
<evidence type="ECO:0000313" key="3">
    <source>
        <dbReference type="Proteomes" id="UP000602004"/>
    </source>
</evidence>